<proteinExistence type="predicted"/>
<dbReference type="EMBL" id="JBBPHU010000001">
    <property type="protein sequence ID" value="KAK7524602.1"/>
    <property type="molecule type" value="Genomic_DNA"/>
</dbReference>
<feature type="transmembrane region" description="Helical" evidence="1">
    <location>
        <begin position="193"/>
        <end position="212"/>
    </location>
</feature>
<accession>A0ABR1L0J2</accession>
<keyword evidence="1" id="KW-0472">Membrane</keyword>
<evidence type="ECO:0000313" key="3">
    <source>
        <dbReference type="Proteomes" id="UP001363622"/>
    </source>
</evidence>
<sequence>MKGRHHERPGIDRGPPALILAVFSSPWCQPTQGKLSWGKRPGHGRAACTCSKPSRQTFPRGSRETGDQSRHLWLKVTLLALGAVARHVAVAATRVAGLTTRSAEGTTAVATAVSATVSAAVTALRAVAGNVSDLAALVALLAAANAGSTTLGTLARKMSNLAATVARLLGLGLAALPAQVALLTAVVASRGALGGAVASLVADITAFSRLALAHTRHQTCRDENLGRDNKAMTPEPLRKTDKDIERHKKVGEQVVDARSYEQEFVC</sequence>
<keyword evidence="1" id="KW-1133">Transmembrane helix</keyword>
<organism evidence="2 3">
    <name type="scientific">Phyllosticta citriasiana</name>
    <dbReference type="NCBI Taxonomy" id="595635"/>
    <lineage>
        <taxon>Eukaryota</taxon>
        <taxon>Fungi</taxon>
        <taxon>Dikarya</taxon>
        <taxon>Ascomycota</taxon>
        <taxon>Pezizomycotina</taxon>
        <taxon>Dothideomycetes</taxon>
        <taxon>Dothideomycetes incertae sedis</taxon>
        <taxon>Botryosphaeriales</taxon>
        <taxon>Phyllostictaceae</taxon>
        <taxon>Phyllosticta</taxon>
    </lineage>
</organism>
<name>A0ABR1L0J2_9PEZI</name>
<reference evidence="2 3" key="1">
    <citation type="submission" date="2024-04" db="EMBL/GenBank/DDBJ databases">
        <title>Phyllosticta paracitricarpa is synonymous to the EU quarantine fungus P. citricarpa based on phylogenomic analyses.</title>
        <authorList>
            <consortium name="Lawrence Berkeley National Laboratory"/>
            <person name="Van Ingen-Buijs V.A."/>
            <person name="Van Westerhoven A.C."/>
            <person name="Haridas S."/>
            <person name="Skiadas P."/>
            <person name="Martin F."/>
            <person name="Groenewald J.Z."/>
            <person name="Crous P.W."/>
            <person name="Seidl M.F."/>
        </authorList>
    </citation>
    <scope>NUCLEOTIDE SEQUENCE [LARGE SCALE GENOMIC DNA]</scope>
    <source>
        <strain evidence="2 3">CBS 123371</strain>
    </source>
</reference>
<feature type="transmembrane region" description="Helical" evidence="1">
    <location>
        <begin position="166"/>
        <end position="187"/>
    </location>
</feature>
<evidence type="ECO:0000256" key="1">
    <source>
        <dbReference type="SAM" id="Phobius"/>
    </source>
</evidence>
<keyword evidence="1" id="KW-0812">Transmembrane</keyword>
<evidence type="ECO:0000313" key="2">
    <source>
        <dbReference type="EMBL" id="KAK7524602.1"/>
    </source>
</evidence>
<comment type="caution">
    <text evidence="2">The sequence shown here is derived from an EMBL/GenBank/DDBJ whole genome shotgun (WGS) entry which is preliminary data.</text>
</comment>
<protein>
    <submittedName>
        <fullName evidence="2">Uncharacterized protein</fullName>
    </submittedName>
</protein>
<dbReference type="Proteomes" id="UP001363622">
    <property type="component" value="Unassembled WGS sequence"/>
</dbReference>
<gene>
    <name evidence="2" type="ORF">IWZ03DRAFT_28321</name>
</gene>
<keyword evidence="3" id="KW-1185">Reference proteome</keyword>